<feature type="region of interest" description="Disordered" evidence="1">
    <location>
        <begin position="306"/>
        <end position="355"/>
    </location>
</feature>
<dbReference type="Gene3D" id="2.30.330.10">
    <property type="entry name" value="SpoA-like"/>
    <property type="match status" value="1"/>
</dbReference>
<dbReference type="OrthoDB" id="7824563at2"/>
<dbReference type="Proteomes" id="UP000244924">
    <property type="component" value="Unassembled WGS sequence"/>
</dbReference>
<evidence type="ECO:0000259" key="2">
    <source>
        <dbReference type="Pfam" id="PF01052"/>
    </source>
</evidence>
<evidence type="ECO:0000313" key="3">
    <source>
        <dbReference type="EMBL" id="SPH17447.1"/>
    </source>
</evidence>
<dbReference type="RefSeq" id="WP_108851894.1">
    <property type="nucleotide sequence ID" value="NZ_OMOQ01000001.1"/>
</dbReference>
<gene>
    <name evidence="3" type="ORF">DEA8626_00969</name>
</gene>
<evidence type="ECO:0000256" key="1">
    <source>
        <dbReference type="SAM" id="MobiDB-lite"/>
    </source>
</evidence>
<feature type="compositionally biased region" description="Low complexity" evidence="1">
    <location>
        <begin position="330"/>
        <end position="355"/>
    </location>
</feature>
<evidence type="ECO:0000313" key="4">
    <source>
        <dbReference type="Proteomes" id="UP000244924"/>
    </source>
</evidence>
<reference evidence="3" key="1">
    <citation type="submission" date="2018-03" db="EMBL/GenBank/DDBJ databases">
        <authorList>
            <person name="Keele B.F."/>
        </authorList>
    </citation>
    <scope>NUCLEOTIDE SEQUENCE [LARGE SCALE GENOMIC DNA]</scope>
    <source>
        <strain evidence="3">CECT 8626</strain>
    </source>
</reference>
<name>A0A2R8B4C6_9RHOB</name>
<organism evidence="3 4">
    <name type="scientific">Albidovulum aquaemixtae</name>
    <dbReference type="NCBI Taxonomy" id="1542388"/>
    <lineage>
        <taxon>Bacteria</taxon>
        <taxon>Pseudomonadati</taxon>
        <taxon>Pseudomonadota</taxon>
        <taxon>Alphaproteobacteria</taxon>
        <taxon>Rhodobacterales</taxon>
        <taxon>Paracoccaceae</taxon>
        <taxon>Albidovulum</taxon>
    </lineage>
</organism>
<dbReference type="InterPro" id="IPR001543">
    <property type="entry name" value="FliN-like_C"/>
</dbReference>
<dbReference type="AlphaFoldDB" id="A0A2R8B4C6"/>
<dbReference type="InterPro" id="IPR036429">
    <property type="entry name" value="SpoA-like_sf"/>
</dbReference>
<dbReference type="Pfam" id="PF01052">
    <property type="entry name" value="FliMN_C"/>
    <property type="match status" value="1"/>
</dbReference>
<feature type="domain" description="Flagellar motor switch protein FliN-like C-terminal" evidence="2">
    <location>
        <begin position="234"/>
        <end position="299"/>
    </location>
</feature>
<dbReference type="SUPFAM" id="SSF101801">
    <property type="entry name" value="Surface presentation of antigens (SPOA)"/>
    <property type="match status" value="1"/>
</dbReference>
<proteinExistence type="predicted"/>
<protein>
    <recommendedName>
        <fullName evidence="2">Flagellar motor switch protein FliN-like C-terminal domain-containing protein</fullName>
    </recommendedName>
</protein>
<accession>A0A2R8B4C6</accession>
<dbReference type="EMBL" id="OMOQ01000001">
    <property type="protein sequence ID" value="SPH17447.1"/>
    <property type="molecule type" value="Genomic_DNA"/>
</dbReference>
<sequence>MTEATSKPVLKRMAEAGRSLSGGGTVTPVKVLGQALAKAAQDMLKLPVKVAEATDIRMALAEMPERLPERALLAVLEGPGEGLGLAALSPETTATLIEMQTTGQIGAAEVASRKPTRTDATMSARIIDRVLEEMEVLLGADPAIAWVGGFRYASFLDDPRPLGLLLEDTIYRAITLTLDFGVEGARRGTLLLLLPADGKGAPPLLRPDGAPVPAPGAGAAAEAEWRDRMEGAVLGARAQLTGVLDRVSLPLSAVLALKPGAVVQLSKGALTRVRVEGRGNRFLAWGKLGQCQGSLAVRLMIDAREEDSSDDTAAGPSPAADPALKITRSAATVTQAPAPDAQPVPAAKPTAAAPG</sequence>
<keyword evidence="4" id="KW-1185">Reference proteome</keyword>